<keyword evidence="2" id="KW-1185">Reference proteome</keyword>
<dbReference type="EMBL" id="MNPL01004292">
    <property type="protein sequence ID" value="OQR76851.1"/>
    <property type="molecule type" value="Genomic_DNA"/>
</dbReference>
<organism evidence="1 2">
    <name type="scientific">Tropilaelaps mercedesae</name>
    <dbReference type="NCBI Taxonomy" id="418985"/>
    <lineage>
        <taxon>Eukaryota</taxon>
        <taxon>Metazoa</taxon>
        <taxon>Ecdysozoa</taxon>
        <taxon>Arthropoda</taxon>
        <taxon>Chelicerata</taxon>
        <taxon>Arachnida</taxon>
        <taxon>Acari</taxon>
        <taxon>Parasitiformes</taxon>
        <taxon>Mesostigmata</taxon>
        <taxon>Gamasina</taxon>
        <taxon>Dermanyssoidea</taxon>
        <taxon>Laelapidae</taxon>
        <taxon>Tropilaelaps</taxon>
    </lineage>
</organism>
<dbReference type="InParanoid" id="A0A1V9XTT8"/>
<name>A0A1V9XTT8_9ACAR</name>
<proteinExistence type="predicted"/>
<sequence>MWSPISRSSEAILTKGLVDAAGDDNDDGCTIVIVLIIYQTKMCASVTLGRFSRGQFILQFAEFAFDFPFCCLEEADIIKHFLPVRSARTGRRSQAGTTENHI</sequence>
<gene>
    <name evidence="1" type="ORF">BIW11_02995</name>
</gene>
<reference evidence="1 2" key="1">
    <citation type="journal article" date="2017" name="Gigascience">
        <title>Draft genome of the honey bee ectoparasitic mite, Tropilaelaps mercedesae, is shaped by the parasitic life history.</title>
        <authorList>
            <person name="Dong X."/>
            <person name="Armstrong S.D."/>
            <person name="Xia D."/>
            <person name="Makepeace B.L."/>
            <person name="Darby A.C."/>
            <person name="Kadowaki T."/>
        </authorList>
    </citation>
    <scope>NUCLEOTIDE SEQUENCE [LARGE SCALE GENOMIC DNA]</scope>
    <source>
        <strain evidence="1">Wuxi-XJTLU</strain>
    </source>
</reference>
<dbReference type="Proteomes" id="UP000192247">
    <property type="component" value="Unassembled WGS sequence"/>
</dbReference>
<protein>
    <submittedName>
        <fullName evidence="1">Uncharacterized protein</fullName>
    </submittedName>
</protein>
<dbReference type="AlphaFoldDB" id="A0A1V9XTT8"/>
<evidence type="ECO:0000313" key="1">
    <source>
        <dbReference type="EMBL" id="OQR76851.1"/>
    </source>
</evidence>
<comment type="caution">
    <text evidence="1">The sequence shown here is derived from an EMBL/GenBank/DDBJ whole genome shotgun (WGS) entry which is preliminary data.</text>
</comment>
<accession>A0A1V9XTT8</accession>
<evidence type="ECO:0000313" key="2">
    <source>
        <dbReference type="Proteomes" id="UP000192247"/>
    </source>
</evidence>